<evidence type="ECO:0000259" key="2">
    <source>
        <dbReference type="Pfam" id="PF13592"/>
    </source>
</evidence>
<evidence type="ECO:0000313" key="5">
    <source>
        <dbReference type="EMBL" id="AKM33231.1"/>
    </source>
</evidence>
<dbReference type="Proteomes" id="UP000035651">
    <property type="component" value="Plasmid pPF72-2"/>
</dbReference>
<dbReference type="KEGG" id="pfg:AB870_24110"/>
<dbReference type="GO" id="GO:0003676">
    <property type="term" value="F:nucleic acid binding"/>
    <property type="evidence" value="ECO:0007669"/>
    <property type="project" value="InterPro"/>
</dbReference>
<geneLocation type="plasmid" evidence="8">
    <name>unnamed1</name>
</geneLocation>
<geneLocation type="plasmid" evidence="5">
    <name>pPF72-1</name>
</geneLocation>
<evidence type="ECO:0000313" key="7">
    <source>
        <dbReference type="EMBL" id="AKM33472.1"/>
    </source>
</evidence>
<feature type="domain" description="Tc1-like transposase DDE" evidence="1">
    <location>
        <begin position="172"/>
        <end position="313"/>
    </location>
</feature>
<gene>
    <name evidence="3" type="ORF">AB870_09615</name>
    <name evidence="4" type="ORF">AB870_11255</name>
    <name evidence="5" type="ORF">AB870_23705</name>
    <name evidence="6" type="ORF">AB870_24110</name>
    <name evidence="7" type="ORF">AB870_25140</name>
</gene>
<dbReference type="InterPro" id="IPR025959">
    <property type="entry name" value="Winged_HTH_dom"/>
</dbReference>
<dbReference type="Proteomes" id="UP000035651">
    <property type="component" value="Plasmid pPF72-1"/>
</dbReference>
<dbReference type="KEGG" id="pfg:AB870_11255"/>
<feature type="domain" description="Winged helix-turn helix" evidence="2">
    <location>
        <begin position="98"/>
        <end position="156"/>
    </location>
</feature>
<dbReference type="Proteomes" id="UP000035651">
    <property type="component" value="Chromosome"/>
</dbReference>
<dbReference type="EMBL" id="CP011808">
    <property type="protein sequence ID" value="AKM33290.1"/>
    <property type="molecule type" value="Genomic_DNA"/>
</dbReference>
<reference evidence="7" key="2">
    <citation type="submission" date="2016-06" db="EMBL/GenBank/DDBJ databases">
        <title>Complete Genome Sequence of Pandoraea faecigallinarum DSM-23572.</title>
        <authorList>
            <person name="Yong D."/>
            <person name="Ee R."/>
            <person name="Lim Y.-L."/>
            <person name="Yin W.-F."/>
            <person name="Chan K.-G."/>
        </authorList>
    </citation>
    <scope>NUCLEOTIDE SEQUENCE</scope>
    <source>
        <strain evidence="7 8">DSM 23572</strain>
        <plasmid evidence="5">pPF72-1</plasmid>
        <plasmid evidence="7">pPF72-2</plasmid>
        <plasmid evidence="8">unnamed1</plasmid>
    </source>
</reference>
<geneLocation type="plasmid" evidence="7">
    <name>pPF72-2</name>
</geneLocation>
<dbReference type="InterPro" id="IPR009057">
    <property type="entry name" value="Homeodomain-like_sf"/>
</dbReference>
<dbReference type="EMBL" id="CP011808">
    <property type="protein sequence ID" value="AKM33231.1"/>
    <property type="molecule type" value="Genomic_DNA"/>
</dbReference>
<dbReference type="RefSeq" id="WP_047906187.1">
    <property type="nucleotide sequence ID" value="NZ_CP011807.3"/>
</dbReference>
<evidence type="ECO:0000313" key="3">
    <source>
        <dbReference type="EMBL" id="AKM30304.1"/>
    </source>
</evidence>
<dbReference type="NCBIfam" id="NF033545">
    <property type="entry name" value="transpos_IS630"/>
    <property type="match status" value="1"/>
</dbReference>
<name>A0A0H3X0I9_9BURK</name>
<dbReference type="OrthoDB" id="9772604at2"/>
<dbReference type="KEGG" id="pfg:AB870_09615"/>
<dbReference type="EMBL" id="CP011807">
    <property type="protein sequence ID" value="AKM30304.1"/>
    <property type="molecule type" value="Genomic_DNA"/>
</dbReference>
<proteinExistence type="predicted"/>
<dbReference type="PANTHER" id="PTHR46564">
    <property type="entry name" value="TRANSPOSASE"/>
    <property type="match status" value="1"/>
</dbReference>
<dbReference type="InterPro" id="IPR038717">
    <property type="entry name" value="Tc1-like_DDE_dom"/>
</dbReference>
<dbReference type="AlphaFoldDB" id="A0A0H3X0I9"/>
<dbReference type="EMBL" id="CP011809">
    <property type="protein sequence ID" value="AKM33472.1"/>
    <property type="molecule type" value="Genomic_DNA"/>
</dbReference>
<dbReference type="PANTHER" id="PTHR46564:SF1">
    <property type="entry name" value="TRANSPOSASE"/>
    <property type="match status" value="1"/>
</dbReference>
<dbReference type="SUPFAM" id="SSF46689">
    <property type="entry name" value="Homeodomain-like"/>
    <property type="match status" value="1"/>
</dbReference>
<accession>A0A0H3X0I9</accession>
<dbReference type="InterPro" id="IPR036397">
    <property type="entry name" value="RNaseH_sf"/>
</dbReference>
<dbReference type="Gene3D" id="3.30.420.10">
    <property type="entry name" value="Ribonuclease H-like superfamily/Ribonuclease H"/>
    <property type="match status" value="1"/>
</dbReference>
<geneLocation type="plasmid" evidence="8">
    <name>unnamed2</name>
</geneLocation>
<protein>
    <submittedName>
        <fullName evidence="7">Transposase</fullName>
    </submittedName>
</protein>
<dbReference type="Pfam" id="PF13592">
    <property type="entry name" value="HTH_33"/>
    <property type="match status" value="1"/>
</dbReference>
<reference evidence="8" key="1">
    <citation type="submission" date="2015-06" db="EMBL/GenBank/DDBJ databases">
        <title>Complete Genome Sequence of Pandoraea faecigallinarum DSM-23572.</title>
        <authorList>
            <person name="Yong D."/>
            <person name="Ee R."/>
            <person name="Lim Y.-L."/>
            <person name="Yin W.-F."/>
            <person name="Chan K.-G."/>
        </authorList>
    </citation>
    <scope>NUCLEOTIDE SEQUENCE [LARGE SCALE GENOMIC DNA]</scope>
    <source>
        <strain evidence="3 8">DSM 23572</strain>
        <plasmid evidence="6">pPF72-1</plasmid>
        <plasmid evidence="8">unnamed1</plasmid>
        <plasmid evidence="8">unnamed2</plasmid>
    </source>
</reference>
<dbReference type="InterPro" id="IPR047655">
    <property type="entry name" value="Transpos_IS630-like"/>
</dbReference>
<evidence type="ECO:0000259" key="1">
    <source>
        <dbReference type="Pfam" id="PF13358"/>
    </source>
</evidence>
<evidence type="ECO:0000313" key="6">
    <source>
        <dbReference type="EMBL" id="AKM33290.1"/>
    </source>
</evidence>
<dbReference type="PATRIC" id="fig|656179.3.peg.2053"/>
<keyword evidence="8" id="KW-1185">Reference proteome</keyword>
<evidence type="ECO:0000313" key="8">
    <source>
        <dbReference type="Proteomes" id="UP000035651"/>
    </source>
</evidence>
<organism evidence="7 8">
    <name type="scientific">Pandoraea faecigallinarum</name>
    <dbReference type="NCBI Taxonomy" id="656179"/>
    <lineage>
        <taxon>Bacteria</taxon>
        <taxon>Pseudomonadati</taxon>
        <taxon>Pseudomonadota</taxon>
        <taxon>Betaproteobacteria</taxon>
        <taxon>Burkholderiales</taxon>
        <taxon>Burkholderiaceae</taxon>
        <taxon>Pandoraea</taxon>
    </lineage>
</organism>
<dbReference type="Pfam" id="PF13358">
    <property type="entry name" value="DDE_3"/>
    <property type="match status" value="1"/>
</dbReference>
<evidence type="ECO:0000313" key="4">
    <source>
        <dbReference type="EMBL" id="AKM30560.1"/>
    </source>
</evidence>
<dbReference type="Pfam" id="PF13551">
    <property type="entry name" value="HTH_29"/>
    <property type="match status" value="1"/>
</dbReference>
<keyword evidence="7" id="KW-0614">Plasmid</keyword>
<dbReference type="EMBL" id="CP011807">
    <property type="protein sequence ID" value="AKM30560.1"/>
    <property type="molecule type" value="Genomic_DNA"/>
</dbReference>
<dbReference type="KEGG" id="pfg:AB870_25140"/>
<sequence length="344" mass="38702">MKCKRLSDGRKLDHHTLQVMRQQAVKAVRAGEAVANVAAAYGLSVRTIFSWLAKFADGGQNALLAKPISGRPPKISADEMRWIAQAVRENSPQQFKFEFGLWTLSLIGELIKRQFGKTLALASVSRVMKLLGFSVQKPLYQAWQQDAKLVQQWEAETYPAIKAQARAEGATIYFADEAGIRSDYHTGTTWAPIGQTPVVTVTGRRFSLNMISAVSPRGDFRFMIHEGSVSSRTFKEFLTRLMIGATKPVFLIVDGHPIHKSKLVKDYVASLDGRLKLFYLPPYAPQLNPDEQVWAHVKRQVSRRLVQNSDDMKKLALGALRRIQKLPELVKSFFQQPECQYAAQ</sequence>
<dbReference type="KEGG" id="pfg:AB870_23705"/>